<dbReference type="InterPro" id="IPR013328">
    <property type="entry name" value="6PGD_dom2"/>
</dbReference>
<feature type="domain" description="3-hydroxyacyl-CoA dehydrogenase C-terminal" evidence="5">
    <location>
        <begin position="179"/>
        <end position="270"/>
    </location>
</feature>
<keyword evidence="3" id="KW-0560">Oxidoreductase</keyword>
<dbReference type="SUPFAM" id="SSF48179">
    <property type="entry name" value="6-phosphogluconate dehydrogenase C-terminal domain-like"/>
    <property type="match status" value="1"/>
</dbReference>
<dbReference type="STRING" id="39060.SAMN05660706_101179"/>
<dbReference type="Pfam" id="PF00725">
    <property type="entry name" value="3HCDH"/>
    <property type="match status" value="1"/>
</dbReference>
<dbReference type="GO" id="GO:0016616">
    <property type="term" value="F:oxidoreductase activity, acting on the CH-OH group of donors, NAD or NADP as acceptor"/>
    <property type="evidence" value="ECO:0007669"/>
    <property type="project" value="InterPro"/>
</dbReference>
<evidence type="ECO:0000313" key="7">
    <source>
        <dbReference type="EMBL" id="SFQ95349.1"/>
    </source>
</evidence>
<feature type="site" description="Important for catalytic activity" evidence="4">
    <location>
        <position position="131"/>
    </location>
</feature>
<protein>
    <submittedName>
        <fullName evidence="7">3-hydroxybutyryl-CoA dehydrogenase</fullName>
    </submittedName>
</protein>
<dbReference type="GO" id="GO:0070403">
    <property type="term" value="F:NAD+ binding"/>
    <property type="evidence" value="ECO:0007669"/>
    <property type="project" value="InterPro"/>
</dbReference>
<sequence>MNIDRIVIIYDGTIGMDLAKEAEGIGLTVDLFDMRDDFMQKILNQYSAPAKKGYRHGVQRNFSKNSYIQIFKDVDIILECTEESLNTKKILFKFLDQICPAKTIFATNCFSFNLTVIAAETKRPAKVIGLHIDNQGNVVEIIRNVATSDETVLRSKEFLQKLKKKILEFSDYPPHLIHHMIMPMINEAAYFLMQGVSTAPEIDNLMRIGANLPIGPLALADLIGLDDCLIFLERLYASTGDNKFYPCHLFYKYVKSNWLGCKTRRGFHNYQDSLSV</sequence>
<evidence type="ECO:0000256" key="3">
    <source>
        <dbReference type="ARBA" id="ARBA00023002"/>
    </source>
</evidence>
<evidence type="ECO:0000259" key="6">
    <source>
        <dbReference type="Pfam" id="PF02737"/>
    </source>
</evidence>
<dbReference type="OrthoDB" id="9815331at2"/>
<dbReference type="EMBL" id="FOYM01000001">
    <property type="protein sequence ID" value="SFQ95349.1"/>
    <property type="molecule type" value="Genomic_DNA"/>
</dbReference>
<evidence type="ECO:0000256" key="4">
    <source>
        <dbReference type="PIRSR" id="PIRSR000105-1"/>
    </source>
</evidence>
<dbReference type="Proteomes" id="UP000199584">
    <property type="component" value="Unassembled WGS sequence"/>
</dbReference>
<gene>
    <name evidence="7" type="ORF">SAMN05660706_101179</name>
</gene>
<dbReference type="GO" id="GO:0006631">
    <property type="term" value="P:fatty acid metabolic process"/>
    <property type="evidence" value="ECO:0007669"/>
    <property type="project" value="InterPro"/>
</dbReference>
<reference evidence="8" key="1">
    <citation type="submission" date="2016-10" db="EMBL/GenBank/DDBJ databases">
        <authorList>
            <person name="Varghese N."/>
            <person name="Submissions S."/>
        </authorList>
    </citation>
    <scope>NUCLEOTIDE SEQUENCE [LARGE SCALE GENOMIC DNA]</scope>
    <source>
        <strain evidence="8">DSM 3669</strain>
    </source>
</reference>
<keyword evidence="8" id="KW-1185">Reference proteome</keyword>
<accession>A0A1I6CQF5</accession>
<dbReference type="InterPro" id="IPR022694">
    <property type="entry name" value="3-OHacyl-CoA_DH"/>
</dbReference>
<dbReference type="RefSeq" id="WP_092481574.1">
    <property type="nucleotide sequence ID" value="NZ_FOYM01000001.1"/>
</dbReference>
<evidence type="ECO:0000256" key="2">
    <source>
        <dbReference type="ARBA" id="ARBA00009463"/>
    </source>
</evidence>
<name>A0A1I6CQF5_9FIRM</name>
<organism evidence="7 8">
    <name type="scientific">Desulfoscipio geothermicus DSM 3669</name>
    <dbReference type="NCBI Taxonomy" id="1121426"/>
    <lineage>
        <taxon>Bacteria</taxon>
        <taxon>Bacillati</taxon>
        <taxon>Bacillota</taxon>
        <taxon>Clostridia</taxon>
        <taxon>Eubacteriales</taxon>
        <taxon>Desulfallaceae</taxon>
        <taxon>Desulfoscipio</taxon>
    </lineage>
</organism>
<evidence type="ECO:0000313" key="8">
    <source>
        <dbReference type="Proteomes" id="UP000199584"/>
    </source>
</evidence>
<dbReference type="InterPro" id="IPR006176">
    <property type="entry name" value="3-OHacyl-CoA_DH_NAD-bd"/>
</dbReference>
<dbReference type="InterPro" id="IPR036291">
    <property type="entry name" value="NAD(P)-bd_dom_sf"/>
</dbReference>
<dbReference type="PANTHER" id="PTHR48075:SF5">
    <property type="entry name" value="3-HYDROXYBUTYRYL-COA DEHYDROGENASE"/>
    <property type="match status" value="1"/>
</dbReference>
<proteinExistence type="inferred from homology"/>
<evidence type="ECO:0000256" key="1">
    <source>
        <dbReference type="ARBA" id="ARBA00005086"/>
    </source>
</evidence>
<comment type="pathway">
    <text evidence="1">Lipid metabolism; butanoate metabolism.</text>
</comment>
<feature type="domain" description="3-hydroxyacyl-CoA dehydrogenase NAD binding" evidence="6">
    <location>
        <begin position="6"/>
        <end position="169"/>
    </location>
</feature>
<dbReference type="SUPFAM" id="SSF51735">
    <property type="entry name" value="NAD(P)-binding Rossmann-fold domains"/>
    <property type="match status" value="1"/>
</dbReference>
<dbReference type="Gene3D" id="1.10.1040.10">
    <property type="entry name" value="N-(1-d-carboxylethyl)-l-norvaline Dehydrogenase, domain 2"/>
    <property type="match status" value="1"/>
</dbReference>
<dbReference type="InterPro" id="IPR008927">
    <property type="entry name" value="6-PGluconate_DH-like_C_sf"/>
</dbReference>
<dbReference type="InterPro" id="IPR006108">
    <property type="entry name" value="3HC_DH_C"/>
</dbReference>
<evidence type="ECO:0000259" key="5">
    <source>
        <dbReference type="Pfam" id="PF00725"/>
    </source>
</evidence>
<dbReference type="Gene3D" id="3.40.50.720">
    <property type="entry name" value="NAD(P)-binding Rossmann-like Domain"/>
    <property type="match status" value="1"/>
</dbReference>
<dbReference type="Pfam" id="PF02737">
    <property type="entry name" value="3HCDH_N"/>
    <property type="match status" value="1"/>
</dbReference>
<dbReference type="PANTHER" id="PTHR48075">
    <property type="entry name" value="3-HYDROXYACYL-COA DEHYDROGENASE FAMILY PROTEIN"/>
    <property type="match status" value="1"/>
</dbReference>
<dbReference type="AlphaFoldDB" id="A0A1I6CQF5"/>
<comment type="similarity">
    <text evidence="2">Belongs to the 3-hydroxyacyl-CoA dehydrogenase family.</text>
</comment>
<dbReference type="PIRSF" id="PIRSF000105">
    <property type="entry name" value="HCDH"/>
    <property type="match status" value="1"/>
</dbReference>